<keyword evidence="1" id="KW-1133">Transmembrane helix</keyword>
<gene>
    <name evidence="3" type="ORF">LMG29739_03197</name>
</gene>
<keyword evidence="1" id="KW-0812">Transmembrane</keyword>
<proteinExistence type="predicted"/>
<keyword evidence="1" id="KW-0472">Membrane</keyword>
<evidence type="ECO:0000313" key="3">
    <source>
        <dbReference type="EMBL" id="CAB3759606.1"/>
    </source>
</evidence>
<protein>
    <recommendedName>
        <fullName evidence="5">MxaA protein</fullName>
    </recommendedName>
</protein>
<sequence length="300" mass="33381">MRGCRSRPGRCAALIIAAALLCASADAVERVAATIEQPRGFGYLIGDVMTQRIALRADGDPFEPATLPPLERTGAWLERRAAKIETDANGQRWLSLEYQVINAPPALTVIALPALTLRAHSAAGPLLTVAAWPVSIAPITPQRPVEKGDLGDLQPDRAAAPLPTLRLRQQLLMSLAAVALVLCAWCGWWLWRNRRDAHRLPFARAYAELARLDAARVDDEPQAWRHVHHALNRTAGQTVHAGSLEPLFERAPYLRPLSERVECFYAQSEQRFFAPAAVSERYALLELCRDLRHAERRHNR</sequence>
<evidence type="ECO:0008006" key="5">
    <source>
        <dbReference type="Google" id="ProtNLM"/>
    </source>
</evidence>
<dbReference type="RefSeq" id="WP_175111891.1">
    <property type="nucleotide sequence ID" value="NZ_CADIKF010000023.1"/>
</dbReference>
<dbReference type="EMBL" id="CADIKF010000023">
    <property type="protein sequence ID" value="CAB3759606.1"/>
    <property type="molecule type" value="Genomic_DNA"/>
</dbReference>
<keyword evidence="2" id="KW-0732">Signal</keyword>
<dbReference type="AlphaFoldDB" id="A0A6J5E2T5"/>
<evidence type="ECO:0000256" key="1">
    <source>
        <dbReference type="SAM" id="Phobius"/>
    </source>
</evidence>
<dbReference type="Proteomes" id="UP000494329">
    <property type="component" value="Unassembled WGS sequence"/>
</dbReference>
<name>A0A6J5E2T5_9BURK</name>
<reference evidence="3 4" key="1">
    <citation type="submission" date="2020-04" db="EMBL/GenBank/DDBJ databases">
        <authorList>
            <person name="De Canck E."/>
        </authorList>
    </citation>
    <scope>NUCLEOTIDE SEQUENCE [LARGE SCALE GENOMIC DNA]</scope>
    <source>
        <strain evidence="3 4">LMG 29739</strain>
    </source>
</reference>
<feature type="signal peptide" evidence="2">
    <location>
        <begin position="1"/>
        <end position="27"/>
    </location>
</feature>
<organism evidence="3 4">
    <name type="scientific">Paraburkholderia solisilvae</name>
    <dbReference type="NCBI Taxonomy" id="624376"/>
    <lineage>
        <taxon>Bacteria</taxon>
        <taxon>Pseudomonadati</taxon>
        <taxon>Pseudomonadota</taxon>
        <taxon>Betaproteobacteria</taxon>
        <taxon>Burkholderiales</taxon>
        <taxon>Burkholderiaceae</taxon>
        <taxon>Paraburkholderia</taxon>
    </lineage>
</organism>
<feature type="chain" id="PRO_5026983432" description="MxaA protein" evidence="2">
    <location>
        <begin position="28"/>
        <end position="300"/>
    </location>
</feature>
<keyword evidence="4" id="KW-1185">Reference proteome</keyword>
<feature type="transmembrane region" description="Helical" evidence="1">
    <location>
        <begin position="171"/>
        <end position="191"/>
    </location>
</feature>
<accession>A0A6J5E2T5</accession>
<evidence type="ECO:0000256" key="2">
    <source>
        <dbReference type="SAM" id="SignalP"/>
    </source>
</evidence>
<evidence type="ECO:0000313" key="4">
    <source>
        <dbReference type="Proteomes" id="UP000494329"/>
    </source>
</evidence>